<sequence>MMIVAVPFLATCMCSCPSRCHWMAFRCSFLELCHWLSVVYHFCSHLYIWCRCYSQYALPTHNPLFVAFYLMC</sequence>
<protein>
    <submittedName>
        <fullName evidence="1">Putative secreted protein</fullName>
    </submittedName>
</protein>
<dbReference type="AlphaFoldDB" id="A0A023G0P7"/>
<evidence type="ECO:0000313" key="1">
    <source>
        <dbReference type="EMBL" id="JAC27367.1"/>
    </source>
</evidence>
<organism evidence="1">
    <name type="scientific">Amblyomma triste</name>
    <name type="common">Neotropical tick</name>
    <dbReference type="NCBI Taxonomy" id="251400"/>
    <lineage>
        <taxon>Eukaryota</taxon>
        <taxon>Metazoa</taxon>
        <taxon>Ecdysozoa</taxon>
        <taxon>Arthropoda</taxon>
        <taxon>Chelicerata</taxon>
        <taxon>Arachnida</taxon>
        <taxon>Acari</taxon>
        <taxon>Parasitiformes</taxon>
        <taxon>Ixodida</taxon>
        <taxon>Ixodoidea</taxon>
        <taxon>Ixodidae</taxon>
        <taxon>Amblyomminae</taxon>
        <taxon>Amblyomma</taxon>
    </lineage>
</organism>
<proteinExistence type="evidence at transcript level"/>
<accession>A0A023G0P7</accession>
<name>A0A023G0P7_AMBTT</name>
<reference evidence="1" key="1">
    <citation type="submission" date="2014-03" db="EMBL/GenBank/DDBJ databases">
        <title>The sialotranscriptome of Amblyomma triste, Amblyomma parvum and Amblyomma cajennense ticks, uncovered by 454-based RNA-seq.</title>
        <authorList>
            <person name="Garcia G.R."/>
            <person name="Gardinassi L.G."/>
            <person name="Ribeiro J.M."/>
            <person name="Anatriello E."/>
            <person name="Ferreira B.R."/>
            <person name="Moreira H.N."/>
            <person name="Mafra C."/>
            <person name="Olegario M.M."/>
            <person name="Szabo P.J."/>
            <person name="Miranda-Santos I.K."/>
            <person name="Maruyama S.R."/>
        </authorList>
    </citation>
    <scope>NUCLEOTIDE SEQUENCE</scope>
    <source>
        <strain evidence="1">Mato Grasso do Sul</strain>
        <tissue evidence="1">Salivary glands</tissue>
    </source>
</reference>
<dbReference type="EMBL" id="GBBM01008051">
    <property type="protein sequence ID" value="JAC27367.1"/>
    <property type="molecule type" value="mRNA"/>
</dbReference>